<dbReference type="PANTHER" id="PTHR10332:SF38">
    <property type="entry name" value="EQUILIBRATIVE NUCLEOTIDE TRANSPORTER 3-RELATED"/>
    <property type="match status" value="1"/>
</dbReference>
<keyword evidence="9" id="KW-1185">Reference proteome</keyword>
<keyword evidence="3" id="KW-0813">Transport</keyword>
<comment type="similarity">
    <text evidence="2">Belongs to the SLC29A/ENT transporter (TC 2.A.57) family.</text>
</comment>
<feature type="transmembrane region" description="Helical" evidence="7">
    <location>
        <begin position="7"/>
        <end position="31"/>
    </location>
</feature>
<keyword evidence="5 7" id="KW-1133">Transmembrane helix</keyword>
<reference evidence="8 9" key="1">
    <citation type="journal article" date="2013" name="BMC Genomics">
        <title>The miniature genome of a carnivorous plant Genlisea aurea contains a low number of genes and short non-coding sequences.</title>
        <authorList>
            <person name="Leushkin E.V."/>
            <person name="Sutormin R.A."/>
            <person name="Nabieva E.R."/>
            <person name="Penin A.A."/>
            <person name="Kondrashov A.S."/>
            <person name="Logacheva M.D."/>
        </authorList>
    </citation>
    <scope>NUCLEOTIDE SEQUENCE [LARGE SCALE GENOMIC DNA]</scope>
</reference>
<gene>
    <name evidence="8" type="ORF">M569_08020</name>
</gene>
<dbReference type="OrthoDB" id="1856718at2759"/>
<comment type="subcellular location">
    <subcellularLocation>
        <location evidence="1">Membrane</location>
        <topology evidence="1">Multi-pass membrane protein</topology>
    </subcellularLocation>
</comment>
<dbReference type="PANTHER" id="PTHR10332">
    <property type="entry name" value="EQUILIBRATIVE NUCLEOSIDE TRANSPORTER"/>
    <property type="match status" value="1"/>
</dbReference>
<evidence type="ECO:0000256" key="2">
    <source>
        <dbReference type="ARBA" id="ARBA00007965"/>
    </source>
</evidence>
<sequence length="71" mass="8591">GKFTVMLICWFLGLGTLVSWNSMLTIGDYYYQVFPNYHPVRVLTIVYTCLLLSERWRFWHITRLGLIRDRF</sequence>
<evidence type="ECO:0000313" key="9">
    <source>
        <dbReference type="Proteomes" id="UP000015453"/>
    </source>
</evidence>
<proteinExistence type="inferred from homology"/>
<feature type="non-terminal residue" evidence="8">
    <location>
        <position position="1"/>
    </location>
</feature>
<protein>
    <submittedName>
        <fullName evidence="8">Uncharacterized protein</fullName>
    </submittedName>
</protein>
<accession>S8CPG6</accession>
<dbReference type="GO" id="GO:0005337">
    <property type="term" value="F:nucleoside transmembrane transporter activity"/>
    <property type="evidence" value="ECO:0007669"/>
    <property type="project" value="InterPro"/>
</dbReference>
<evidence type="ECO:0000256" key="4">
    <source>
        <dbReference type="ARBA" id="ARBA00022692"/>
    </source>
</evidence>
<keyword evidence="6 7" id="KW-0472">Membrane</keyword>
<dbReference type="GO" id="GO:0005886">
    <property type="term" value="C:plasma membrane"/>
    <property type="evidence" value="ECO:0007669"/>
    <property type="project" value="TreeGrafter"/>
</dbReference>
<dbReference type="EMBL" id="AUSU01003496">
    <property type="protein sequence ID" value="EPS66756.1"/>
    <property type="molecule type" value="Genomic_DNA"/>
</dbReference>
<organism evidence="8 9">
    <name type="scientific">Genlisea aurea</name>
    <dbReference type="NCBI Taxonomy" id="192259"/>
    <lineage>
        <taxon>Eukaryota</taxon>
        <taxon>Viridiplantae</taxon>
        <taxon>Streptophyta</taxon>
        <taxon>Embryophyta</taxon>
        <taxon>Tracheophyta</taxon>
        <taxon>Spermatophyta</taxon>
        <taxon>Magnoliopsida</taxon>
        <taxon>eudicotyledons</taxon>
        <taxon>Gunneridae</taxon>
        <taxon>Pentapetalae</taxon>
        <taxon>asterids</taxon>
        <taxon>lamiids</taxon>
        <taxon>Lamiales</taxon>
        <taxon>Lentibulariaceae</taxon>
        <taxon>Genlisea</taxon>
    </lineage>
</organism>
<evidence type="ECO:0000313" key="8">
    <source>
        <dbReference type="EMBL" id="EPS66756.1"/>
    </source>
</evidence>
<evidence type="ECO:0000256" key="1">
    <source>
        <dbReference type="ARBA" id="ARBA00004141"/>
    </source>
</evidence>
<dbReference type="Proteomes" id="UP000015453">
    <property type="component" value="Unassembled WGS sequence"/>
</dbReference>
<name>S8CPG6_9LAMI</name>
<comment type="caution">
    <text evidence="8">The sequence shown here is derived from an EMBL/GenBank/DDBJ whole genome shotgun (WGS) entry which is preliminary data.</text>
</comment>
<evidence type="ECO:0000256" key="6">
    <source>
        <dbReference type="ARBA" id="ARBA00023136"/>
    </source>
</evidence>
<evidence type="ECO:0000256" key="5">
    <source>
        <dbReference type="ARBA" id="ARBA00022989"/>
    </source>
</evidence>
<evidence type="ECO:0000256" key="7">
    <source>
        <dbReference type="SAM" id="Phobius"/>
    </source>
</evidence>
<dbReference type="AlphaFoldDB" id="S8CPG6"/>
<keyword evidence="4 7" id="KW-0812">Transmembrane</keyword>
<feature type="transmembrane region" description="Helical" evidence="7">
    <location>
        <begin position="37"/>
        <end position="53"/>
    </location>
</feature>
<evidence type="ECO:0000256" key="3">
    <source>
        <dbReference type="ARBA" id="ARBA00022448"/>
    </source>
</evidence>
<dbReference type="InterPro" id="IPR002259">
    <property type="entry name" value="Eqnu_transpt"/>
</dbReference>